<keyword evidence="2" id="KW-0479">Metal-binding</keyword>
<comment type="caution">
    <text evidence="9">The sequence shown here is derived from an EMBL/GenBank/DDBJ whole genome shotgun (WGS) entry which is preliminary data.</text>
</comment>
<dbReference type="InterPro" id="IPR036864">
    <property type="entry name" value="Zn2-C6_fun-type_DNA-bd_sf"/>
</dbReference>
<dbReference type="OrthoDB" id="435881at2759"/>
<accession>A0A9W4P3P7</accession>
<dbReference type="PROSITE" id="PS50048">
    <property type="entry name" value="ZN2_CY6_FUNGAL_2"/>
    <property type="match status" value="1"/>
</dbReference>
<keyword evidence="10" id="KW-1185">Reference proteome</keyword>
<keyword evidence="3" id="KW-0805">Transcription regulation</keyword>
<organism evidence="9 10">
    <name type="scientific">Penicillium egyptiacum</name>
    <dbReference type="NCBI Taxonomy" id="1303716"/>
    <lineage>
        <taxon>Eukaryota</taxon>
        <taxon>Fungi</taxon>
        <taxon>Dikarya</taxon>
        <taxon>Ascomycota</taxon>
        <taxon>Pezizomycotina</taxon>
        <taxon>Eurotiomycetes</taxon>
        <taxon>Eurotiomycetidae</taxon>
        <taxon>Eurotiales</taxon>
        <taxon>Aspergillaceae</taxon>
        <taxon>Penicillium</taxon>
    </lineage>
</organism>
<keyword evidence="6" id="KW-0539">Nucleus</keyword>
<dbReference type="Gene3D" id="4.10.240.10">
    <property type="entry name" value="Zn(2)-C6 fungal-type DNA-binding domain"/>
    <property type="match status" value="1"/>
</dbReference>
<evidence type="ECO:0000259" key="8">
    <source>
        <dbReference type="PROSITE" id="PS50048"/>
    </source>
</evidence>
<evidence type="ECO:0000256" key="7">
    <source>
        <dbReference type="SAM" id="MobiDB-lite"/>
    </source>
</evidence>
<dbReference type="SMART" id="SM00066">
    <property type="entry name" value="GAL4"/>
    <property type="match status" value="1"/>
</dbReference>
<evidence type="ECO:0000256" key="1">
    <source>
        <dbReference type="ARBA" id="ARBA00004123"/>
    </source>
</evidence>
<dbReference type="GO" id="GO:0008270">
    <property type="term" value="F:zinc ion binding"/>
    <property type="evidence" value="ECO:0007669"/>
    <property type="project" value="InterPro"/>
</dbReference>
<gene>
    <name evidence="9" type="ORF">PEGY_LOCUS6105</name>
</gene>
<dbReference type="SMART" id="SM00906">
    <property type="entry name" value="Fungal_trans"/>
    <property type="match status" value="1"/>
</dbReference>
<keyword evidence="5" id="KW-0804">Transcription</keyword>
<keyword evidence="4" id="KW-0238">DNA-binding</keyword>
<reference evidence="9" key="1">
    <citation type="submission" date="2021-07" db="EMBL/GenBank/DDBJ databases">
        <authorList>
            <person name="Branca A.L. A."/>
        </authorList>
    </citation>
    <scope>NUCLEOTIDE SEQUENCE</scope>
</reference>
<dbReference type="InterPro" id="IPR007219">
    <property type="entry name" value="XnlR_reg_dom"/>
</dbReference>
<dbReference type="InterPro" id="IPR001138">
    <property type="entry name" value="Zn2Cys6_DnaBD"/>
</dbReference>
<dbReference type="InterPro" id="IPR050613">
    <property type="entry name" value="Sec_Metabolite_Reg"/>
</dbReference>
<feature type="region of interest" description="Disordered" evidence="7">
    <location>
        <begin position="139"/>
        <end position="177"/>
    </location>
</feature>
<name>A0A9W4P3P7_9EURO</name>
<dbReference type="EMBL" id="CAJVRC010000866">
    <property type="protein sequence ID" value="CAG8900240.1"/>
    <property type="molecule type" value="Genomic_DNA"/>
</dbReference>
<feature type="domain" description="Zn(2)-C6 fungal-type" evidence="8">
    <location>
        <begin position="73"/>
        <end position="103"/>
    </location>
</feature>
<dbReference type="GO" id="GO:0006351">
    <property type="term" value="P:DNA-templated transcription"/>
    <property type="evidence" value="ECO:0007669"/>
    <property type="project" value="InterPro"/>
</dbReference>
<evidence type="ECO:0000256" key="4">
    <source>
        <dbReference type="ARBA" id="ARBA00023125"/>
    </source>
</evidence>
<dbReference type="PANTHER" id="PTHR31001:SF85">
    <property type="entry name" value="ZN(II)2CYS6 TRANSCRIPTION FACTOR (EUROFUNG)"/>
    <property type="match status" value="1"/>
</dbReference>
<evidence type="ECO:0000313" key="9">
    <source>
        <dbReference type="EMBL" id="CAG8900240.1"/>
    </source>
</evidence>
<dbReference type="AlphaFoldDB" id="A0A9W4P3P7"/>
<dbReference type="CDD" id="cd00067">
    <property type="entry name" value="GAL4"/>
    <property type="match status" value="1"/>
</dbReference>
<comment type="subcellular location">
    <subcellularLocation>
        <location evidence="1">Nucleus</location>
    </subcellularLocation>
</comment>
<dbReference type="SUPFAM" id="SSF57701">
    <property type="entry name" value="Zn2/Cys6 DNA-binding domain"/>
    <property type="match status" value="1"/>
</dbReference>
<evidence type="ECO:0000256" key="5">
    <source>
        <dbReference type="ARBA" id="ARBA00023163"/>
    </source>
</evidence>
<dbReference type="Pfam" id="PF04082">
    <property type="entry name" value="Fungal_trans"/>
    <property type="match status" value="1"/>
</dbReference>
<protein>
    <recommendedName>
        <fullName evidence="8">Zn(2)-C6 fungal-type domain-containing protein</fullName>
    </recommendedName>
</protein>
<proteinExistence type="predicted"/>
<evidence type="ECO:0000256" key="6">
    <source>
        <dbReference type="ARBA" id="ARBA00023242"/>
    </source>
</evidence>
<dbReference type="Proteomes" id="UP001154252">
    <property type="component" value="Unassembled WGS sequence"/>
</dbReference>
<dbReference type="GO" id="GO:0005634">
    <property type="term" value="C:nucleus"/>
    <property type="evidence" value="ECO:0007669"/>
    <property type="project" value="UniProtKB-SubCell"/>
</dbReference>
<dbReference type="GO" id="GO:0003677">
    <property type="term" value="F:DNA binding"/>
    <property type="evidence" value="ECO:0007669"/>
    <property type="project" value="UniProtKB-KW"/>
</dbReference>
<evidence type="ECO:0000313" key="10">
    <source>
        <dbReference type="Proteomes" id="UP001154252"/>
    </source>
</evidence>
<evidence type="ECO:0000256" key="2">
    <source>
        <dbReference type="ARBA" id="ARBA00022723"/>
    </source>
</evidence>
<sequence length="733" mass="82322">MTRMWLLHTYTDTKKRRQELEGAWSLPAMEDTTDATDTTVVSRLVSLAPAPARALDALNGASDTDLMTAMRFNCQPCARKKIKCNRAVPKCSSCSKAKLQCVYQPPPPPRKRKRSRGEEDVHERLARYERILHEHNLLPTAAASTPNGRDTETSAISTHPTPLPDLQPGATTGKVISTGGRSRYIDNVLLLDNGEGDLCELSESEQEDYHHDETGPDEGTLTGVLGALVAHTISGGSTQNLTHLHPSYEQADKLWHAYVQNVEPLCKILHVPTVAKTFEAVSKHPAAASRNDECLLFVIYYFAVFSMSNADCLREFNNPRAQLMSKYRTTVIQALVNASWLKTTELPILQAYTLFLIALRTQIDSHTFWILTGIAIRLAQRMGLHRDGERLGLPPFDVQMRRRLFWQLLPLDGYAGQTSGTGISISPNSWDTKQPLNINDDQIFPGMTQLPCEQRGASEMIFCLSRMELSNFYIRTSVKLKGNGATIQFRDAEDIERLIDEVEDLIETKFLRYCDILNPLHFLTSGIVRSAIDSVRLRARMPLLKQQTITDAQRRHLCTLAEKVLDTNSAIFSNHSTQNFRWQMQAFFLWDALLCILRSITEVGFYSPSELAAAWSKVADVYANHDELVKARRTLYVTIAKVTLKAWLANPPRHLSPEPAFITALRAQREPRGTNRQQGSALSADTAADGAFCFDELFDNMDGTDLNINNGFDLDSTSDWLFWDHMCRGTSLS</sequence>
<feature type="region of interest" description="Disordered" evidence="7">
    <location>
        <begin position="102"/>
        <end position="121"/>
    </location>
</feature>
<dbReference type="Pfam" id="PF00172">
    <property type="entry name" value="Zn_clus"/>
    <property type="match status" value="1"/>
</dbReference>
<dbReference type="GO" id="GO:0000981">
    <property type="term" value="F:DNA-binding transcription factor activity, RNA polymerase II-specific"/>
    <property type="evidence" value="ECO:0007669"/>
    <property type="project" value="InterPro"/>
</dbReference>
<dbReference type="CDD" id="cd12148">
    <property type="entry name" value="fungal_TF_MHR"/>
    <property type="match status" value="1"/>
</dbReference>
<evidence type="ECO:0000256" key="3">
    <source>
        <dbReference type="ARBA" id="ARBA00023015"/>
    </source>
</evidence>
<feature type="compositionally biased region" description="Polar residues" evidence="7">
    <location>
        <begin position="142"/>
        <end position="160"/>
    </location>
</feature>
<dbReference type="PANTHER" id="PTHR31001">
    <property type="entry name" value="UNCHARACTERIZED TRANSCRIPTIONAL REGULATORY PROTEIN"/>
    <property type="match status" value="1"/>
</dbReference>